<dbReference type="HOGENOM" id="CLU_331431_0_0_7"/>
<name>C4XUI2_SOLM1</name>
<keyword evidence="1" id="KW-1133">Transmembrane helix</keyword>
<feature type="transmembrane region" description="Helical" evidence="1">
    <location>
        <begin position="377"/>
        <end position="398"/>
    </location>
</feature>
<dbReference type="KEGG" id="dma:DMR_p1_00170"/>
<feature type="transmembrane region" description="Helical" evidence="1">
    <location>
        <begin position="243"/>
        <end position="262"/>
    </location>
</feature>
<reference evidence="2 3" key="1">
    <citation type="journal article" date="2009" name="Genome Res.">
        <title>Whole genome sequence of Desulfovibrio magneticus strain RS-1 revealed common gene clusters in magnetotactic bacteria.</title>
        <authorList>
            <person name="Nakazawa H."/>
            <person name="Arakaki A."/>
            <person name="Narita-Yamada S."/>
            <person name="Yashiro I."/>
            <person name="Jinno K."/>
            <person name="Aoki N."/>
            <person name="Tsuruyama A."/>
            <person name="Okamura Y."/>
            <person name="Tanikawa S."/>
            <person name="Fujita N."/>
            <person name="Takeyama H."/>
            <person name="Matsunaga T."/>
        </authorList>
    </citation>
    <scope>NUCLEOTIDE SEQUENCE [LARGE SCALE GENOMIC DNA]</scope>
    <source>
        <strain evidence="3">ATCC 700980 / DSM 13731 / RS-1</strain>
    </source>
</reference>
<feature type="transmembrane region" description="Helical" evidence="1">
    <location>
        <begin position="410"/>
        <end position="430"/>
    </location>
</feature>
<proteinExistence type="predicted"/>
<dbReference type="Proteomes" id="UP000009071">
    <property type="component" value="Plasmid pDMC1"/>
</dbReference>
<evidence type="ECO:0000313" key="2">
    <source>
        <dbReference type="EMBL" id="BAH73433.1"/>
    </source>
</evidence>
<feature type="transmembrane region" description="Helical" evidence="1">
    <location>
        <begin position="210"/>
        <end position="231"/>
    </location>
</feature>
<keyword evidence="2" id="KW-0614">Plasmid</keyword>
<keyword evidence="1" id="KW-0812">Transmembrane</keyword>
<gene>
    <name evidence="2" type="ordered locus">DMR_p1_00170</name>
</gene>
<evidence type="ECO:0000256" key="1">
    <source>
        <dbReference type="SAM" id="Phobius"/>
    </source>
</evidence>
<geneLocation type="plasmid" evidence="2 3">
    <name>pDMC1</name>
</geneLocation>
<feature type="transmembrane region" description="Helical" evidence="1">
    <location>
        <begin position="21"/>
        <end position="42"/>
    </location>
</feature>
<accession>C4XUI2</accession>
<feature type="transmembrane region" description="Helical" evidence="1">
    <location>
        <begin position="116"/>
        <end position="136"/>
    </location>
</feature>
<feature type="transmembrane region" description="Helical" evidence="1">
    <location>
        <begin position="815"/>
        <end position="834"/>
    </location>
</feature>
<protein>
    <submittedName>
        <fullName evidence="2">Hypothetical membrane protein</fullName>
    </submittedName>
</protein>
<dbReference type="eggNOG" id="COG4485">
    <property type="taxonomic scope" value="Bacteria"/>
</dbReference>
<sequence length="864" mass="100141">MIQQINLNGKEPFCRLLRRHDLLESLLFIVTFFYAVAFNLWLTFSGRICIGHDTWQYFSLQYYFLGNAAYFGEIPQWLPHLGLGTEGSMWYATQGGFVTNILLFIAPLLKNIDFRVIFNTGILFQEIILIVGSWLLCRRFLKSPITIFIVTISLLNSSVWATQYWFNFSFLLALPLSLYVGHCFLETAKYRYLFLLFSLIALQTQGNLPYFIVVFTLIITVYFILYAFLYKNEFFCFFSLVKVNWRLFAATVGVVLLLILVYKTSKLGMHWTAVPSRDGSDASVSLHEYLTWGNAFHLSDYLAAFVRTSFSLDWTFYFGYLPIIGFFFAFKSKPSRSALLFSSVTIFIFLTSLGACVSTVLYYLWPFMSMYRHLSLINILNKVFILILAGIGIDGLLFNRLSINKTACRIKLICVGIVSLVINICIIINLTPELLDNWSCQNIFGLAKEFASIWTSEHYICHNLLNVLKVSPLIIEGVVFCMCTLFLVYMVLTSQPKNKQLYILLTLFVFCLDSCGYRVNQYKKFTFIPEKHLNSAFRLESPFFVRQWWMGEGGAPLLPLGDKEKLRKEIFETIPLNSSKKQWISELFLQSELINKDLKIVHYSKSLYDFYKLYFSKKEKDSGKTLYALLAETPPLLRVIGASIVDRIQFYQNPLFLYSLEDVSKKLQEKRFSGEGLFLFSKDKSETLADDHMRRIDIDYEILKFSANNIVIQCSSSVPKNTYLYYADGWHPWWKADVNGHPAKIYQANIAFKAVALDPGVNVVSFNFNAPNMDIIHFIWFAMSFFWVLYLFYLCKDFVRFGVILLVSTKYKFKFILLFIVLLLCVSSFCVYFVDCDVTSVFEELLFIFLLFLILKKSVACNET</sequence>
<feature type="transmembrane region" description="Helical" evidence="1">
    <location>
        <begin position="337"/>
        <end position="365"/>
    </location>
</feature>
<feature type="transmembrane region" description="Helical" evidence="1">
    <location>
        <begin position="164"/>
        <end position="181"/>
    </location>
</feature>
<feature type="transmembrane region" description="Helical" evidence="1">
    <location>
        <begin position="840"/>
        <end position="855"/>
    </location>
</feature>
<feature type="transmembrane region" description="Helical" evidence="1">
    <location>
        <begin position="473"/>
        <end position="492"/>
    </location>
</feature>
<dbReference type="AlphaFoldDB" id="C4XUI2"/>
<feature type="transmembrane region" description="Helical" evidence="1">
    <location>
        <begin position="314"/>
        <end position="330"/>
    </location>
</feature>
<feature type="transmembrane region" description="Helical" evidence="1">
    <location>
        <begin position="89"/>
        <end position="109"/>
    </location>
</feature>
<keyword evidence="1" id="KW-0472">Membrane</keyword>
<feature type="transmembrane region" description="Helical" evidence="1">
    <location>
        <begin position="501"/>
        <end position="519"/>
    </location>
</feature>
<feature type="transmembrane region" description="Helical" evidence="1">
    <location>
        <begin position="775"/>
        <end position="794"/>
    </location>
</feature>
<evidence type="ECO:0000313" key="3">
    <source>
        <dbReference type="Proteomes" id="UP000009071"/>
    </source>
</evidence>
<organism evidence="2 3">
    <name type="scientific">Solidesulfovibrio magneticus (strain ATCC 700980 / DSM 13731 / RS-1)</name>
    <name type="common">Desulfovibrio magneticus</name>
    <dbReference type="NCBI Taxonomy" id="573370"/>
    <lineage>
        <taxon>Bacteria</taxon>
        <taxon>Pseudomonadati</taxon>
        <taxon>Thermodesulfobacteriota</taxon>
        <taxon>Desulfovibrionia</taxon>
        <taxon>Desulfovibrionales</taxon>
        <taxon>Desulfovibrionaceae</taxon>
        <taxon>Solidesulfovibrio</taxon>
    </lineage>
</organism>
<keyword evidence="3" id="KW-1185">Reference proteome</keyword>
<dbReference type="EMBL" id="AP010905">
    <property type="protein sequence ID" value="BAH73433.1"/>
    <property type="molecule type" value="Genomic_DNA"/>
</dbReference>